<name>A0A4V2MUT2_9APHY</name>
<evidence type="ECO:0000256" key="5">
    <source>
        <dbReference type="ARBA" id="ARBA00022491"/>
    </source>
</evidence>
<accession>A0A4V2MUT2</accession>
<evidence type="ECO:0000256" key="6">
    <source>
        <dbReference type="ARBA" id="ARBA00023015"/>
    </source>
</evidence>
<keyword evidence="5" id="KW-0678">Repressor</keyword>
<dbReference type="EMBL" id="RWJN01000755">
    <property type="protein sequence ID" value="TCD59767.1"/>
    <property type="molecule type" value="Genomic_DNA"/>
</dbReference>
<evidence type="ECO:0000256" key="8">
    <source>
        <dbReference type="ARBA" id="ARBA00023242"/>
    </source>
</evidence>
<evidence type="ECO:0000313" key="10">
    <source>
        <dbReference type="EMBL" id="TCD59767.1"/>
    </source>
</evidence>
<gene>
    <name evidence="10" type="ORF">EIP91_011520</name>
</gene>
<feature type="compositionally biased region" description="Polar residues" evidence="9">
    <location>
        <begin position="72"/>
        <end position="86"/>
    </location>
</feature>
<protein>
    <submittedName>
        <fullName evidence="10">Uncharacterized protein</fullName>
    </submittedName>
</protein>
<dbReference type="GO" id="GO:0005634">
    <property type="term" value="C:nucleus"/>
    <property type="evidence" value="ECO:0007669"/>
    <property type="project" value="UniProtKB-SubCell"/>
</dbReference>
<comment type="subcellular location">
    <subcellularLocation>
        <location evidence="2">Cytoplasm</location>
    </subcellularLocation>
    <subcellularLocation>
        <location evidence="1">Nucleus</location>
    </subcellularLocation>
</comment>
<keyword evidence="8" id="KW-0539">Nucleus</keyword>
<keyword evidence="11" id="KW-1185">Reference proteome</keyword>
<reference evidence="10 11" key="1">
    <citation type="submission" date="2018-11" db="EMBL/GenBank/DDBJ databases">
        <title>Genome assembly of Steccherinum ochraceum LE-BIN_3174, the white-rot fungus of the Steccherinaceae family (The Residual Polyporoid clade, Polyporales, Basidiomycota).</title>
        <authorList>
            <person name="Fedorova T.V."/>
            <person name="Glazunova O.A."/>
            <person name="Landesman E.O."/>
            <person name="Moiseenko K.V."/>
            <person name="Psurtseva N.V."/>
            <person name="Savinova O.S."/>
            <person name="Shakhova N.V."/>
            <person name="Tyazhelova T.V."/>
            <person name="Vasina D.V."/>
        </authorList>
    </citation>
    <scope>NUCLEOTIDE SEQUENCE [LARGE SCALE GENOMIC DNA]</scope>
    <source>
        <strain evidence="10 11">LE-BIN_3174</strain>
    </source>
</reference>
<sequence>MDSAVAEDERQRAIQKFMARAELSKLTRGLRARLSYASYKATHNLIHTTLNDLEEQTERQVTAAAPSASPIKSANNYYNNPATQGNSAMASAAASRAQAKRGSMLPPSSTSASAGKSLYTSILAPPPAKRARTIHNPQDPPIVAPPKPSTPTPTPARKGGKRTRATPTTSSKQKSKKDAKGKGKDTGDKSSGRRLTPHSSFEDNTEVDMKAAATLTSLLLSRPSLSASSPRSSMSAGSDAGSLHSYSHFAQSSTRTTTAPTSAMPSQDHTYAAPYGRSSTPPPLSKRTQSLSQPSDVRFYSHSRVAPNAKVTPKTQSQPVISASARAHGDTHSPHNAPTDTEAADLMLFLATSPSPVRPTTVKDRDARDLAAFRSLSGNPALQGRVLFSGSGPGPGNADGQSHSPSHHGRGKPLQREGSGFSSTLSIATDASGETVYAGGSSQQKSFGRPFSTAPSFDSGSSSRLAPSSSHPMPGHYLGVPQMPTITPPTPTDQAPQHPAFPGQRPPSPTRSSSRTSGAGSTTGRAPAGQPMPQGLPHHAPYPPSTTSSSSSSSTSTPVPLYQYQQTYYSPHPSAQSVGAAPPTPSNGSFNLHDFLNVSPSPAASTPQKTGSASSLRADVTWAVAMGTVLDMVMDKEGVGRV</sequence>
<feature type="compositionally biased region" description="Pro residues" evidence="9">
    <location>
        <begin position="138"/>
        <end position="154"/>
    </location>
</feature>
<comment type="caution">
    <text evidence="10">The sequence shown here is derived from an EMBL/GenBank/DDBJ whole genome shotgun (WGS) entry which is preliminary data.</text>
</comment>
<keyword evidence="7" id="KW-0804">Transcription</keyword>
<feature type="region of interest" description="Disordered" evidence="9">
    <location>
        <begin position="129"/>
        <end position="208"/>
    </location>
</feature>
<feature type="compositionally biased region" description="Low complexity" evidence="9">
    <location>
        <begin position="87"/>
        <end position="97"/>
    </location>
</feature>
<evidence type="ECO:0000256" key="1">
    <source>
        <dbReference type="ARBA" id="ARBA00004123"/>
    </source>
</evidence>
<feature type="compositionally biased region" description="Basic and acidic residues" evidence="9">
    <location>
        <begin position="176"/>
        <end position="191"/>
    </location>
</feature>
<comment type="similarity">
    <text evidence="3">Belongs to the WHI5/NRM1 family.</text>
</comment>
<feature type="compositionally biased region" description="Low complexity" evidence="9">
    <location>
        <begin position="459"/>
        <end position="470"/>
    </location>
</feature>
<feature type="compositionally biased region" description="Low complexity" evidence="9">
    <location>
        <begin position="545"/>
        <end position="557"/>
    </location>
</feature>
<proteinExistence type="inferred from homology"/>
<dbReference type="OrthoDB" id="2163387at2759"/>
<dbReference type="Proteomes" id="UP000292702">
    <property type="component" value="Unassembled WGS sequence"/>
</dbReference>
<dbReference type="InterPro" id="IPR013734">
    <property type="entry name" value="TF_Nrm1/Whi5"/>
</dbReference>
<feature type="region of interest" description="Disordered" evidence="9">
    <location>
        <begin position="571"/>
        <end position="593"/>
    </location>
</feature>
<feature type="region of interest" description="Disordered" evidence="9">
    <location>
        <begin position="57"/>
        <end position="116"/>
    </location>
</feature>
<evidence type="ECO:0000256" key="7">
    <source>
        <dbReference type="ARBA" id="ARBA00023163"/>
    </source>
</evidence>
<feature type="compositionally biased region" description="Low complexity" evidence="9">
    <location>
        <begin position="222"/>
        <end position="236"/>
    </location>
</feature>
<feature type="region of interest" description="Disordered" evidence="9">
    <location>
        <begin position="382"/>
        <end position="422"/>
    </location>
</feature>
<dbReference type="GO" id="GO:0005737">
    <property type="term" value="C:cytoplasm"/>
    <property type="evidence" value="ECO:0007669"/>
    <property type="project" value="UniProtKB-SubCell"/>
</dbReference>
<evidence type="ECO:0000256" key="4">
    <source>
        <dbReference type="ARBA" id="ARBA00022490"/>
    </source>
</evidence>
<feature type="compositionally biased region" description="Low complexity" evidence="9">
    <location>
        <begin position="252"/>
        <end position="266"/>
    </location>
</feature>
<feature type="region of interest" description="Disordered" evidence="9">
    <location>
        <begin position="222"/>
        <end position="339"/>
    </location>
</feature>
<feature type="region of interest" description="Disordered" evidence="9">
    <location>
        <begin position="435"/>
        <end position="558"/>
    </location>
</feature>
<feature type="compositionally biased region" description="Polar residues" evidence="9">
    <location>
        <begin position="106"/>
        <end position="116"/>
    </location>
</feature>
<evidence type="ECO:0000256" key="2">
    <source>
        <dbReference type="ARBA" id="ARBA00004496"/>
    </source>
</evidence>
<feature type="compositionally biased region" description="Low complexity" evidence="9">
    <location>
        <begin position="510"/>
        <end position="529"/>
    </location>
</feature>
<keyword evidence="4" id="KW-0963">Cytoplasm</keyword>
<organism evidence="10 11">
    <name type="scientific">Steccherinum ochraceum</name>
    <dbReference type="NCBI Taxonomy" id="92696"/>
    <lineage>
        <taxon>Eukaryota</taxon>
        <taxon>Fungi</taxon>
        <taxon>Dikarya</taxon>
        <taxon>Basidiomycota</taxon>
        <taxon>Agaricomycotina</taxon>
        <taxon>Agaricomycetes</taxon>
        <taxon>Polyporales</taxon>
        <taxon>Steccherinaceae</taxon>
        <taxon>Steccherinum</taxon>
    </lineage>
</organism>
<evidence type="ECO:0000256" key="3">
    <source>
        <dbReference type="ARBA" id="ARBA00006922"/>
    </source>
</evidence>
<evidence type="ECO:0000313" key="11">
    <source>
        <dbReference type="Proteomes" id="UP000292702"/>
    </source>
</evidence>
<feature type="compositionally biased region" description="Polar residues" evidence="9">
    <location>
        <begin position="286"/>
        <end position="295"/>
    </location>
</feature>
<dbReference type="AlphaFoldDB" id="A0A4V2MUT2"/>
<keyword evidence="6" id="KW-0805">Transcription regulation</keyword>
<evidence type="ECO:0000256" key="9">
    <source>
        <dbReference type="SAM" id="MobiDB-lite"/>
    </source>
</evidence>
<dbReference type="Pfam" id="PF08528">
    <property type="entry name" value="Whi5"/>
    <property type="match status" value="1"/>
</dbReference>
<dbReference type="STRING" id="92696.A0A4V2MUT2"/>